<dbReference type="Gene3D" id="3.30.420.10">
    <property type="entry name" value="Ribonuclease H-like superfamily/Ribonuclease H"/>
    <property type="match status" value="1"/>
</dbReference>
<evidence type="ECO:0000313" key="7">
    <source>
        <dbReference type="Proteomes" id="UP000037923"/>
    </source>
</evidence>
<feature type="compositionally biased region" description="Polar residues" evidence="4">
    <location>
        <begin position="465"/>
        <end position="477"/>
    </location>
</feature>
<feature type="region of interest" description="Disordered" evidence="4">
    <location>
        <begin position="702"/>
        <end position="754"/>
    </location>
</feature>
<evidence type="ECO:0000256" key="4">
    <source>
        <dbReference type="SAM" id="MobiDB-lite"/>
    </source>
</evidence>
<feature type="compositionally biased region" description="Polar residues" evidence="4">
    <location>
        <begin position="705"/>
        <end position="738"/>
    </location>
</feature>
<dbReference type="OrthoDB" id="448399at2759"/>
<dbReference type="GO" id="GO:0000175">
    <property type="term" value="F:3'-5'-RNA exonuclease activity"/>
    <property type="evidence" value="ECO:0007669"/>
    <property type="project" value="InterPro"/>
</dbReference>
<evidence type="ECO:0000256" key="3">
    <source>
        <dbReference type="ARBA" id="ARBA00022839"/>
    </source>
</evidence>
<feature type="domain" description="Exonuclease" evidence="5">
    <location>
        <begin position="947"/>
        <end position="1131"/>
    </location>
</feature>
<feature type="region of interest" description="Disordered" evidence="4">
    <location>
        <begin position="458"/>
        <end position="531"/>
    </location>
</feature>
<dbReference type="SMART" id="SM00479">
    <property type="entry name" value="EXOIII"/>
    <property type="match status" value="1"/>
</dbReference>
<evidence type="ECO:0000313" key="6">
    <source>
        <dbReference type="EMBL" id="KPA80344.1"/>
    </source>
</evidence>
<proteinExistence type="predicted"/>
<keyword evidence="1" id="KW-0540">Nuclease</keyword>
<feature type="compositionally biased region" description="Polar residues" evidence="4">
    <location>
        <begin position="104"/>
        <end position="118"/>
    </location>
</feature>
<dbReference type="RefSeq" id="XP_015658784.1">
    <property type="nucleotide sequence ID" value="XM_015802340.1"/>
</dbReference>
<feature type="compositionally biased region" description="Low complexity" evidence="4">
    <location>
        <begin position="650"/>
        <end position="666"/>
    </location>
</feature>
<protein>
    <recommendedName>
        <fullName evidence="5">Exonuclease domain-containing protein</fullName>
    </recommendedName>
</protein>
<feature type="region of interest" description="Disordered" evidence="4">
    <location>
        <begin position="1"/>
        <end position="118"/>
    </location>
</feature>
<dbReference type="Pfam" id="PF00929">
    <property type="entry name" value="RNase_T"/>
    <property type="match status" value="1"/>
</dbReference>
<dbReference type="InterPro" id="IPR036397">
    <property type="entry name" value="RNaseH_sf"/>
</dbReference>
<dbReference type="SUPFAM" id="SSF53098">
    <property type="entry name" value="Ribonuclease H-like"/>
    <property type="match status" value="1"/>
</dbReference>
<comment type="caution">
    <text evidence="6">The sequence shown here is derived from an EMBL/GenBank/DDBJ whole genome shotgun (WGS) entry which is preliminary data.</text>
</comment>
<dbReference type="EMBL" id="LGTL01000008">
    <property type="protein sequence ID" value="KPA80344.1"/>
    <property type="molecule type" value="Genomic_DNA"/>
</dbReference>
<feature type="compositionally biased region" description="Low complexity" evidence="4">
    <location>
        <begin position="389"/>
        <end position="400"/>
    </location>
</feature>
<feature type="region of interest" description="Disordered" evidence="4">
    <location>
        <begin position="630"/>
        <end position="680"/>
    </location>
</feature>
<dbReference type="GO" id="GO:0003676">
    <property type="term" value="F:nucleic acid binding"/>
    <property type="evidence" value="ECO:0007669"/>
    <property type="project" value="InterPro"/>
</dbReference>
<feature type="compositionally biased region" description="Low complexity" evidence="4">
    <location>
        <begin position="144"/>
        <end position="159"/>
    </location>
</feature>
<dbReference type="EMBL" id="LGTL01000008">
    <property type="protein sequence ID" value="KPA80345.1"/>
    <property type="molecule type" value="Genomic_DNA"/>
</dbReference>
<dbReference type="OMA" id="QTFACFF"/>
<evidence type="ECO:0000256" key="1">
    <source>
        <dbReference type="ARBA" id="ARBA00022722"/>
    </source>
</evidence>
<feature type="region of interest" description="Disordered" evidence="4">
    <location>
        <begin position="366"/>
        <end position="415"/>
    </location>
</feature>
<dbReference type="InterPro" id="IPR051274">
    <property type="entry name" value="3-5_Exoribonuclease"/>
</dbReference>
<evidence type="ECO:0000256" key="2">
    <source>
        <dbReference type="ARBA" id="ARBA00022801"/>
    </source>
</evidence>
<dbReference type="InterPro" id="IPR012337">
    <property type="entry name" value="RNaseH-like_sf"/>
</dbReference>
<dbReference type="InterPro" id="IPR013520">
    <property type="entry name" value="Ribonucl_H"/>
</dbReference>
<keyword evidence="3" id="KW-0269">Exonuclease</keyword>
<feature type="compositionally biased region" description="Low complexity" evidence="4">
    <location>
        <begin position="739"/>
        <end position="751"/>
    </location>
</feature>
<keyword evidence="7" id="KW-1185">Reference proteome</keyword>
<feature type="region of interest" description="Disordered" evidence="4">
    <location>
        <begin position="144"/>
        <end position="176"/>
    </location>
</feature>
<dbReference type="FunFam" id="3.30.420.10:FF:000087">
    <property type="entry name" value="Exonuclease, putative"/>
    <property type="match status" value="1"/>
</dbReference>
<gene>
    <name evidence="6" type="ORF">ABB37_04612</name>
</gene>
<reference evidence="6 7" key="1">
    <citation type="submission" date="2015-07" db="EMBL/GenBank/DDBJ databases">
        <title>High-quality genome of monoxenous trypanosomatid Leptomonas pyrrhocoris.</title>
        <authorList>
            <person name="Flegontov P."/>
            <person name="Butenko A."/>
            <person name="Firsov S."/>
            <person name="Vlcek C."/>
            <person name="Logacheva M.D."/>
            <person name="Field M."/>
            <person name="Filatov D."/>
            <person name="Flegontova O."/>
            <person name="Gerasimov E."/>
            <person name="Jackson A.P."/>
            <person name="Kelly S."/>
            <person name="Opperdoes F."/>
            <person name="O'Reilly A."/>
            <person name="Votypka J."/>
            <person name="Yurchenko V."/>
            <person name="Lukes J."/>
        </authorList>
    </citation>
    <scope>NUCLEOTIDE SEQUENCE [LARGE SCALE GENOMIC DNA]</scope>
    <source>
        <strain evidence="6">H10</strain>
    </source>
</reference>
<dbReference type="Proteomes" id="UP000037923">
    <property type="component" value="Unassembled WGS sequence"/>
</dbReference>
<name>A0A0N0VF69_LEPPY</name>
<feature type="compositionally biased region" description="Low complexity" evidence="4">
    <location>
        <begin position="1159"/>
        <end position="1171"/>
    </location>
</feature>
<dbReference type="PANTHER" id="PTHR23044:SF61">
    <property type="entry name" value="3'-5' EXORIBONUCLEASE 1-RELATED"/>
    <property type="match status" value="1"/>
</dbReference>
<evidence type="ECO:0000259" key="5">
    <source>
        <dbReference type="SMART" id="SM00479"/>
    </source>
</evidence>
<organism evidence="6 7">
    <name type="scientific">Leptomonas pyrrhocoris</name>
    <name type="common">Firebug parasite</name>
    <dbReference type="NCBI Taxonomy" id="157538"/>
    <lineage>
        <taxon>Eukaryota</taxon>
        <taxon>Discoba</taxon>
        <taxon>Euglenozoa</taxon>
        <taxon>Kinetoplastea</taxon>
        <taxon>Metakinetoplastina</taxon>
        <taxon>Trypanosomatida</taxon>
        <taxon>Trypanosomatidae</taxon>
        <taxon>Leishmaniinae</taxon>
        <taxon>Leptomonas</taxon>
    </lineage>
</organism>
<keyword evidence="2" id="KW-0378">Hydrolase</keyword>
<feature type="compositionally biased region" description="Low complexity" evidence="4">
    <location>
        <begin position="87"/>
        <end position="96"/>
    </location>
</feature>
<dbReference type="VEuPathDB" id="TriTrypDB:LpyrH10_08_0610"/>
<dbReference type="CDD" id="cd06133">
    <property type="entry name" value="ERI-1_3'hExo_like"/>
    <property type="match status" value="1"/>
</dbReference>
<sequence length="1199" mass="124328">MLFALPVTDVNHGDNSMLSGGRPTAAGESGDRRTPSLVPLSHRHGGDRSRRSSSPLAVSPESTGAAERQEVPPPSLPLPAAERSKAESISSSCSAEVMNPPPQRQSTQPRAMSTSLTSVGVNEHIDAVPQPSTKAVVAAAVELRASASSSSPTALPQSLRAVSDSAELSKSHNLHLGGTTSATAITKVDVPAAVADASGSKTPKRVLKTTSTTHAHRRANESGGSDSSGGGVGSRSASERCKAARTLAAELMSALMERPPQTAQIAQYRKSMRSSASSTPKPALDNAAAAAVAVDGNLCDSLAESSSAVTAAAGGVRATAAPLPSASASAASHSFIDAVRNGRAKSSHTPSSSAFSSSAAATAEPVSTAAHGKTATTSPTVALKASGGTPLHAPTAAPPTVDHNSIRRRNDSPNPLLLPAGATEGFGRQPFELMPEDASRIPELLSVLREIALSGASLDPLCRPANSSASTPRRSNNSGSATSAGPPATTSASPPKMATTGAATTPQTTGTANGTAAAASGAVGPPRPPHAVETNYYEEQWQRVRAHLQAVRGLVLNRRELASTLDEVLGVDWRVTPATAAAAVESAESQHGTEGPGNNDPLSVPTTAADVLHSAAERVTVDVVVPVMPTPVDHDGPTRLAAKGERSAKEGAAAARGATSTTNTAASRDDNTGVGNRTNTTVTTTTTFTMTTTTVTTTTITATTLNHNARPFQTRTPSTFQRATSTQSGGSPPLSTLTGSASPSSPPVAVGGDKREDTAAAGAHLGGNIHADANNASSSMQQLSELSSTYSPSQHVTTFLERSTPPATGRLADEGDAGLFNFPSTPLSEAAVPYQPSVTLVGGTSPRGANASTSSSPPFHLESREEMLRRRSAAPNAFYASMTHGGATHYLGGPPSAATTPGTFVSASVPPGSPPFALPGSGARSMPVSPLLSYGSPVTAAQCPYDYVLVLDFEATCEEHPPPNYLYEIIEFPVVLVDVRLQRVVAEFHRFVRPRYKVELSSFCKKLTGMRQADVDAAPSLEEVILQFERWFAHTLPPHSRCVFATDGPMDMREFMYHHSVSRQGIRFPPLFYQYVDVKQIFAGFFHCSQGKIKAMLEVLHVPFEGRLHSGLDDARNIASIVIALLQYGCTLCEVPLNRLPLNRLLLSSPTVTAADSGSTPLSLPPSTAATGSGRRRPNGASPTCITAPYAVDEDEYSY</sequence>
<feature type="region of interest" description="Disordered" evidence="4">
    <location>
        <begin position="582"/>
        <end position="604"/>
    </location>
</feature>
<dbReference type="RefSeq" id="XP_015658783.1">
    <property type="nucleotide sequence ID" value="XM_015802339.1"/>
</dbReference>
<dbReference type="PANTHER" id="PTHR23044">
    <property type="entry name" value="3'-5' EXONUCLEASE ERI1-RELATED"/>
    <property type="match status" value="1"/>
</dbReference>
<feature type="compositionally biased region" description="Basic and acidic residues" evidence="4">
    <location>
        <begin position="632"/>
        <end position="649"/>
    </location>
</feature>
<dbReference type="GeneID" id="26904903"/>
<feature type="compositionally biased region" description="Low complexity" evidence="4">
    <location>
        <begin position="478"/>
        <end position="524"/>
    </location>
</feature>
<accession>A0A0N0VF69</accession>
<dbReference type="AlphaFoldDB" id="A0A0N0VF69"/>
<dbReference type="InterPro" id="IPR047201">
    <property type="entry name" value="ERI-1_3'hExo-like"/>
</dbReference>
<feature type="region of interest" description="Disordered" evidence="4">
    <location>
        <begin position="194"/>
        <end position="239"/>
    </location>
</feature>
<feature type="region of interest" description="Disordered" evidence="4">
    <location>
        <begin position="1153"/>
        <end position="1186"/>
    </location>
</feature>